<name>A0ACB8XPR3_ARCLA</name>
<dbReference type="Proteomes" id="UP001055879">
    <property type="component" value="Linkage Group LG15"/>
</dbReference>
<protein>
    <submittedName>
        <fullName evidence="1">Uncharacterized protein</fullName>
    </submittedName>
</protein>
<organism evidence="1 2">
    <name type="scientific">Arctium lappa</name>
    <name type="common">Greater burdock</name>
    <name type="synonym">Lappa major</name>
    <dbReference type="NCBI Taxonomy" id="4217"/>
    <lineage>
        <taxon>Eukaryota</taxon>
        <taxon>Viridiplantae</taxon>
        <taxon>Streptophyta</taxon>
        <taxon>Embryophyta</taxon>
        <taxon>Tracheophyta</taxon>
        <taxon>Spermatophyta</taxon>
        <taxon>Magnoliopsida</taxon>
        <taxon>eudicotyledons</taxon>
        <taxon>Gunneridae</taxon>
        <taxon>Pentapetalae</taxon>
        <taxon>asterids</taxon>
        <taxon>campanulids</taxon>
        <taxon>Asterales</taxon>
        <taxon>Asteraceae</taxon>
        <taxon>Carduoideae</taxon>
        <taxon>Cardueae</taxon>
        <taxon>Arctiinae</taxon>
        <taxon>Arctium</taxon>
    </lineage>
</organism>
<reference evidence="2" key="1">
    <citation type="journal article" date="2022" name="Mol. Ecol. Resour.">
        <title>The genomes of chicory, endive, great burdock and yacon provide insights into Asteraceae palaeo-polyploidization history and plant inulin production.</title>
        <authorList>
            <person name="Fan W."/>
            <person name="Wang S."/>
            <person name="Wang H."/>
            <person name="Wang A."/>
            <person name="Jiang F."/>
            <person name="Liu H."/>
            <person name="Zhao H."/>
            <person name="Xu D."/>
            <person name="Zhang Y."/>
        </authorList>
    </citation>
    <scope>NUCLEOTIDE SEQUENCE [LARGE SCALE GENOMIC DNA]</scope>
    <source>
        <strain evidence="2">cv. Niubang</strain>
    </source>
</reference>
<accession>A0ACB8XPR3</accession>
<gene>
    <name evidence="1" type="ORF">L6452_38518</name>
</gene>
<evidence type="ECO:0000313" key="1">
    <source>
        <dbReference type="EMBL" id="KAI3672430.1"/>
    </source>
</evidence>
<keyword evidence="2" id="KW-1185">Reference proteome</keyword>
<reference evidence="1 2" key="2">
    <citation type="journal article" date="2022" name="Mol. Ecol. Resour.">
        <title>The genomes of chicory, endive, great burdock and yacon provide insights into Asteraceae paleo-polyploidization history and plant inulin production.</title>
        <authorList>
            <person name="Fan W."/>
            <person name="Wang S."/>
            <person name="Wang H."/>
            <person name="Wang A."/>
            <person name="Jiang F."/>
            <person name="Liu H."/>
            <person name="Zhao H."/>
            <person name="Xu D."/>
            <person name="Zhang Y."/>
        </authorList>
    </citation>
    <scope>NUCLEOTIDE SEQUENCE [LARGE SCALE GENOMIC DNA]</scope>
    <source>
        <strain evidence="2">cv. Niubang</strain>
    </source>
</reference>
<dbReference type="EMBL" id="CM042061">
    <property type="protein sequence ID" value="KAI3672430.1"/>
    <property type="molecule type" value="Genomic_DNA"/>
</dbReference>
<comment type="caution">
    <text evidence="1">The sequence shown here is derived from an EMBL/GenBank/DDBJ whole genome shotgun (WGS) entry which is preliminary data.</text>
</comment>
<evidence type="ECO:0000313" key="2">
    <source>
        <dbReference type="Proteomes" id="UP001055879"/>
    </source>
</evidence>
<proteinExistence type="predicted"/>
<sequence length="125" mass="14553">MLGHYGICHVNALKSEQDKLEVKFFEEREALELKYQKMYKPLYSKRYDIVNDVEVGEKDSNKDGHVSKNEMVLAIEETTSGGRSDSDRMKTINMLISNGKEEPIPDGNLDLLEDRLLVEYRCFRY</sequence>